<proteinExistence type="predicted"/>
<dbReference type="EMBL" id="AP014961">
    <property type="protein sequence ID" value="BAS93133.1"/>
    <property type="molecule type" value="Genomic_DNA"/>
</dbReference>
<dbReference type="AlphaFoldDB" id="A0A0P0WK47"/>
<reference evidence="2" key="1">
    <citation type="journal article" date="2005" name="Nature">
        <title>The map-based sequence of the rice genome.</title>
        <authorList>
            <consortium name="International rice genome sequencing project (IRGSP)"/>
            <person name="Matsumoto T."/>
            <person name="Wu J."/>
            <person name="Kanamori H."/>
            <person name="Katayose Y."/>
            <person name="Fujisawa M."/>
            <person name="Namiki N."/>
            <person name="Mizuno H."/>
            <person name="Yamamoto K."/>
            <person name="Antonio B.A."/>
            <person name="Baba T."/>
            <person name="Sakata K."/>
            <person name="Nagamura Y."/>
            <person name="Aoki H."/>
            <person name="Arikawa K."/>
            <person name="Arita K."/>
            <person name="Bito T."/>
            <person name="Chiden Y."/>
            <person name="Fujitsuka N."/>
            <person name="Fukunaka R."/>
            <person name="Hamada M."/>
            <person name="Harada C."/>
            <person name="Hayashi A."/>
            <person name="Hijishita S."/>
            <person name="Honda M."/>
            <person name="Hosokawa S."/>
            <person name="Ichikawa Y."/>
            <person name="Idonuma A."/>
            <person name="Iijima M."/>
            <person name="Ikeda M."/>
            <person name="Ikeno M."/>
            <person name="Ito K."/>
            <person name="Ito S."/>
            <person name="Ito T."/>
            <person name="Ito Y."/>
            <person name="Ito Y."/>
            <person name="Iwabuchi A."/>
            <person name="Kamiya K."/>
            <person name="Karasawa W."/>
            <person name="Kurita K."/>
            <person name="Katagiri S."/>
            <person name="Kikuta A."/>
            <person name="Kobayashi H."/>
            <person name="Kobayashi N."/>
            <person name="Machita K."/>
            <person name="Maehara T."/>
            <person name="Masukawa M."/>
            <person name="Mizubayashi T."/>
            <person name="Mukai Y."/>
            <person name="Nagasaki H."/>
            <person name="Nagata Y."/>
            <person name="Naito S."/>
            <person name="Nakashima M."/>
            <person name="Nakama Y."/>
            <person name="Nakamichi Y."/>
            <person name="Nakamura M."/>
            <person name="Meguro A."/>
            <person name="Negishi M."/>
            <person name="Ohta I."/>
            <person name="Ohta T."/>
            <person name="Okamoto M."/>
            <person name="Ono N."/>
            <person name="Saji S."/>
            <person name="Sakaguchi M."/>
            <person name="Sakai K."/>
            <person name="Shibata M."/>
            <person name="Shimokawa T."/>
            <person name="Song J."/>
            <person name="Takazaki Y."/>
            <person name="Terasawa K."/>
            <person name="Tsugane M."/>
            <person name="Tsuji K."/>
            <person name="Ueda S."/>
            <person name="Waki K."/>
            <person name="Yamagata H."/>
            <person name="Yamamoto M."/>
            <person name="Yamamoto S."/>
            <person name="Yamane H."/>
            <person name="Yoshiki S."/>
            <person name="Yoshihara R."/>
            <person name="Yukawa K."/>
            <person name="Zhong H."/>
            <person name="Yano M."/>
            <person name="Yuan Q."/>
            <person name="Ouyang S."/>
            <person name="Liu J."/>
            <person name="Jones K.M."/>
            <person name="Gansberger K."/>
            <person name="Moffat K."/>
            <person name="Hill J."/>
            <person name="Bera J."/>
            <person name="Fadrosh D."/>
            <person name="Jin S."/>
            <person name="Johri S."/>
            <person name="Kim M."/>
            <person name="Overton L."/>
            <person name="Reardon M."/>
            <person name="Tsitrin T."/>
            <person name="Vuong H."/>
            <person name="Weaver B."/>
            <person name="Ciecko A."/>
            <person name="Tallon L."/>
            <person name="Jackson J."/>
            <person name="Pai G."/>
            <person name="Aken S.V."/>
            <person name="Utterback T."/>
            <person name="Reidmuller S."/>
            <person name="Feldblyum T."/>
            <person name="Hsiao J."/>
            <person name="Zismann V."/>
            <person name="Iobst S."/>
            <person name="de Vazeille A.R."/>
            <person name="Buell C.R."/>
            <person name="Ying K."/>
            <person name="Li Y."/>
            <person name="Lu T."/>
            <person name="Huang Y."/>
            <person name="Zhao Q."/>
            <person name="Feng Q."/>
            <person name="Zhang L."/>
            <person name="Zhu J."/>
            <person name="Weng Q."/>
            <person name="Mu J."/>
            <person name="Lu Y."/>
            <person name="Fan D."/>
            <person name="Liu Y."/>
            <person name="Guan J."/>
            <person name="Zhang Y."/>
            <person name="Yu S."/>
            <person name="Liu X."/>
            <person name="Zhang Y."/>
            <person name="Hong G."/>
            <person name="Han B."/>
            <person name="Choisne N."/>
            <person name="Demange N."/>
            <person name="Orjeda G."/>
            <person name="Samain S."/>
            <person name="Cattolico L."/>
            <person name="Pelletier E."/>
            <person name="Couloux A."/>
            <person name="Segurens B."/>
            <person name="Wincker P."/>
            <person name="D'Hont A."/>
            <person name="Scarpelli C."/>
            <person name="Weissenbach J."/>
            <person name="Salanoubat M."/>
            <person name="Quetier F."/>
            <person name="Yu Y."/>
            <person name="Kim H.R."/>
            <person name="Rambo T."/>
            <person name="Currie J."/>
            <person name="Collura K."/>
            <person name="Luo M."/>
            <person name="Yang T."/>
            <person name="Ammiraju J.S.S."/>
            <person name="Engler F."/>
            <person name="Soderlund C."/>
            <person name="Wing R.A."/>
            <person name="Palmer L.E."/>
            <person name="de la Bastide M."/>
            <person name="Spiegel L."/>
            <person name="Nascimento L."/>
            <person name="Zutavern T."/>
            <person name="O'Shaughnessy A."/>
            <person name="Dike S."/>
            <person name="Dedhia N."/>
            <person name="Preston R."/>
            <person name="Balija V."/>
            <person name="McCombie W.R."/>
            <person name="Chow T."/>
            <person name="Chen H."/>
            <person name="Chung M."/>
            <person name="Chen C."/>
            <person name="Shaw J."/>
            <person name="Wu H."/>
            <person name="Hsiao K."/>
            <person name="Chao Y."/>
            <person name="Chu M."/>
            <person name="Cheng C."/>
            <person name="Hour A."/>
            <person name="Lee P."/>
            <person name="Lin S."/>
            <person name="Lin Y."/>
            <person name="Liou J."/>
            <person name="Liu S."/>
            <person name="Hsing Y."/>
            <person name="Raghuvanshi S."/>
            <person name="Mohanty A."/>
            <person name="Bharti A.K."/>
            <person name="Gaur A."/>
            <person name="Gupta V."/>
            <person name="Kumar D."/>
            <person name="Ravi V."/>
            <person name="Vij S."/>
            <person name="Kapur A."/>
            <person name="Khurana P."/>
            <person name="Khurana P."/>
            <person name="Khurana J.P."/>
            <person name="Tyagi A.K."/>
            <person name="Gaikwad K."/>
            <person name="Singh A."/>
            <person name="Dalal V."/>
            <person name="Srivastava S."/>
            <person name="Dixit A."/>
            <person name="Pal A.K."/>
            <person name="Ghazi I.A."/>
            <person name="Yadav M."/>
            <person name="Pandit A."/>
            <person name="Bhargava A."/>
            <person name="Sureshbabu K."/>
            <person name="Batra K."/>
            <person name="Sharma T.R."/>
            <person name="Mohapatra T."/>
            <person name="Singh N.K."/>
            <person name="Messing J."/>
            <person name="Nelson A.B."/>
            <person name="Fuks G."/>
            <person name="Kavchok S."/>
            <person name="Keizer G."/>
            <person name="Linton E."/>
            <person name="Llaca V."/>
            <person name="Song R."/>
            <person name="Tanyolac B."/>
            <person name="Young S."/>
            <person name="Ho-Il K."/>
            <person name="Hahn J.H."/>
            <person name="Sangsakoo G."/>
            <person name="Vanavichit A."/>
            <person name="de Mattos Luiz.A.T."/>
            <person name="Zimmer P.D."/>
            <person name="Malone G."/>
            <person name="Dellagostin O."/>
            <person name="de Oliveira A.C."/>
            <person name="Bevan M."/>
            <person name="Bancroft I."/>
            <person name="Minx P."/>
            <person name="Cordum H."/>
            <person name="Wilson R."/>
            <person name="Cheng Z."/>
            <person name="Jin W."/>
            <person name="Jiang J."/>
            <person name="Leong S.A."/>
            <person name="Iwama H."/>
            <person name="Gojobori T."/>
            <person name="Itoh T."/>
            <person name="Niimura Y."/>
            <person name="Fujii Y."/>
            <person name="Habara T."/>
            <person name="Sakai H."/>
            <person name="Sato Y."/>
            <person name="Wilson G."/>
            <person name="Kumar K."/>
            <person name="McCouch S."/>
            <person name="Juretic N."/>
            <person name="Hoen D."/>
            <person name="Wright S."/>
            <person name="Bruskiewich R."/>
            <person name="Bureau T."/>
            <person name="Miyao A."/>
            <person name="Hirochika H."/>
            <person name="Nishikawa T."/>
            <person name="Kadowaki K."/>
            <person name="Sugiura M."/>
            <person name="Burr B."/>
            <person name="Sasaki T."/>
        </authorList>
    </citation>
    <scope>NUCLEOTIDE SEQUENCE [LARGE SCALE GENOMIC DNA]</scope>
    <source>
        <strain evidence="2">cv. Nipponbare</strain>
    </source>
</reference>
<evidence type="ECO:0000313" key="2">
    <source>
        <dbReference type="Proteomes" id="UP000059680"/>
    </source>
</evidence>
<evidence type="ECO:0000313" key="1">
    <source>
        <dbReference type="EMBL" id="BAS93133.1"/>
    </source>
</evidence>
<dbReference type="PaxDb" id="39947-A0A0P0WK47"/>
<accession>A0A0P0WK47</accession>
<dbReference type="InParanoid" id="A0A0P0WK47"/>
<organism evidence="1 2">
    <name type="scientific">Oryza sativa subsp. japonica</name>
    <name type="common">Rice</name>
    <dbReference type="NCBI Taxonomy" id="39947"/>
    <lineage>
        <taxon>Eukaryota</taxon>
        <taxon>Viridiplantae</taxon>
        <taxon>Streptophyta</taxon>
        <taxon>Embryophyta</taxon>
        <taxon>Tracheophyta</taxon>
        <taxon>Spermatophyta</taxon>
        <taxon>Magnoliopsida</taxon>
        <taxon>Liliopsida</taxon>
        <taxon>Poales</taxon>
        <taxon>Poaceae</taxon>
        <taxon>BOP clade</taxon>
        <taxon>Oryzoideae</taxon>
        <taxon>Oryzeae</taxon>
        <taxon>Oryzinae</taxon>
        <taxon>Oryza</taxon>
        <taxon>Oryza sativa</taxon>
    </lineage>
</organism>
<dbReference type="Proteomes" id="UP000059680">
    <property type="component" value="Chromosome 5"/>
</dbReference>
<protein>
    <submittedName>
        <fullName evidence="1">Os05g0279750 protein</fullName>
    </submittedName>
</protein>
<reference evidence="1 2" key="3">
    <citation type="journal article" date="2013" name="Rice">
        <title>Improvement of the Oryza sativa Nipponbare reference genome using next generation sequence and optical map data.</title>
        <authorList>
            <person name="Kawahara Y."/>
            <person name="de la Bastide M."/>
            <person name="Hamilton J.P."/>
            <person name="Kanamori H."/>
            <person name="McCombie W.R."/>
            <person name="Ouyang S."/>
            <person name="Schwartz D.C."/>
            <person name="Tanaka T."/>
            <person name="Wu J."/>
            <person name="Zhou S."/>
            <person name="Childs K.L."/>
            <person name="Davidson R.M."/>
            <person name="Lin H."/>
            <person name="Quesada-Ocampo L."/>
            <person name="Vaillancourt B."/>
            <person name="Sakai H."/>
            <person name="Lee S.S."/>
            <person name="Kim J."/>
            <person name="Numa H."/>
            <person name="Itoh T."/>
            <person name="Buell C.R."/>
            <person name="Matsumoto T."/>
        </authorList>
    </citation>
    <scope>NUCLEOTIDE SEQUENCE [LARGE SCALE GENOMIC DNA]</scope>
    <source>
        <strain evidence="2">cv. Nipponbare</strain>
    </source>
</reference>
<reference evidence="1 2" key="2">
    <citation type="journal article" date="2013" name="Plant Cell Physiol.">
        <title>Rice Annotation Project Database (RAP-DB): an integrative and interactive database for rice genomics.</title>
        <authorList>
            <person name="Sakai H."/>
            <person name="Lee S.S."/>
            <person name="Tanaka T."/>
            <person name="Numa H."/>
            <person name="Kim J."/>
            <person name="Kawahara Y."/>
            <person name="Wakimoto H."/>
            <person name="Yang C.C."/>
            <person name="Iwamoto M."/>
            <person name="Abe T."/>
            <person name="Yamada Y."/>
            <person name="Muto A."/>
            <person name="Inokuchi H."/>
            <person name="Ikemura T."/>
            <person name="Matsumoto T."/>
            <person name="Sasaki T."/>
            <person name="Itoh T."/>
        </authorList>
    </citation>
    <scope>NUCLEOTIDE SEQUENCE [LARGE SCALE GENOMIC DNA]</scope>
    <source>
        <strain evidence="2">cv. Nipponbare</strain>
    </source>
</reference>
<gene>
    <name evidence="1" type="ordered locus">Os05g0279750</name>
    <name evidence="1" type="ORF">OSNPB_050279750</name>
</gene>
<sequence>MLPGRVHRRLCGLWRKGLGRHLRMDLRWHIACRILKDWSRRGLGSPCCLVCLLLFLHLAKHVLEPCHVLPHGFHVGFGLCFGVKADLGLYNGERGCGRRRLRWSGLGHHRLARRKDLRPGLECPCRRSRLRHVGCVRHLHRGCRGRRRLRWRLCSSIFGYGHRRLCSFLGGHVWSGVALLPPGNLLLHDPLRWHSLSVVSLGVPTVGASCCRNDNRIRRRTWLLNSGWENEVY</sequence>
<dbReference type="Gramene" id="Os05t0279750-01">
    <property type="protein sequence ID" value="Os05t0279750-01"/>
    <property type="gene ID" value="Os05g0279750"/>
</dbReference>
<keyword evidence="2" id="KW-1185">Reference proteome</keyword>
<name>A0A0P0WK47_ORYSJ</name>